<proteinExistence type="predicted"/>
<keyword evidence="2" id="KW-1185">Reference proteome</keyword>
<dbReference type="EMBL" id="JABYQT010000002">
    <property type="protein sequence ID" value="MBZ5486801.1"/>
    <property type="molecule type" value="Genomic_DNA"/>
</dbReference>
<organism evidence="1 2">
    <name type="scientific">Vreelandella aquamarina</name>
    <dbReference type="NCBI Taxonomy" id="77097"/>
    <lineage>
        <taxon>Bacteria</taxon>
        <taxon>Pseudomonadati</taxon>
        <taxon>Pseudomonadota</taxon>
        <taxon>Gammaproteobacteria</taxon>
        <taxon>Oceanospirillales</taxon>
        <taxon>Halomonadaceae</taxon>
        <taxon>Vreelandella</taxon>
    </lineage>
</organism>
<accession>A0ACC5VSS3</accession>
<reference evidence="1" key="1">
    <citation type="submission" date="2020-06" db="EMBL/GenBank/DDBJ databases">
        <title>Whole Genome Sequence of Halomonas aquamarina MB598.</title>
        <authorList>
            <person name="Pervaiz M."/>
            <person name="Fariq A."/>
            <person name="Yasmin A."/>
            <person name="Welch M."/>
        </authorList>
    </citation>
    <scope>NUCLEOTIDE SEQUENCE</scope>
    <source>
        <strain evidence="1">MB598</strain>
    </source>
</reference>
<protein>
    <submittedName>
        <fullName evidence="1">DUF945 family protein</fullName>
    </submittedName>
</protein>
<evidence type="ECO:0000313" key="1">
    <source>
        <dbReference type="EMBL" id="MBZ5486801.1"/>
    </source>
</evidence>
<evidence type="ECO:0000313" key="2">
    <source>
        <dbReference type="Proteomes" id="UP001319846"/>
    </source>
</evidence>
<name>A0ACC5VSS3_9GAMM</name>
<comment type="caution">
    <text evidence="1">The sequence shown here is derived from an EMBL/GenBank/DDBJ whole genome shotgun (WGS) entry which is preliminary data.</text>
</comment>
<gene>
    <name evidence="1" type="ORF">HW452_04590</name>
</gene>
<sequence length="436" mass="47848">MAAAGVAVVGIGGYLAAQAVVGNEVEKALVESFERLDRSPSLSVSDVHIDKTLFSTTATATLAMAGYEQTTAELDMHIDHGILKSPVTGTIHPNEAFITGDIDIDMIASMSGVEGQLTADTLKPAEAAVDGAMTGLVIDVSYTDENRWRVDTQADEIAFTRWVDIPPFRVISPHWAMSTQDEESESVVQRMDIPRLEITTQGLDVYLEAIEFEAVMEPSAKADVTQRPVQNQNGSFRVADIGIDDTSIGSLSMTILANNWDGQAFQDYHEDYANLVFMKNRFEEEPESVDEALYRQTIDRVIENGYLFLSASPEVAIAPLDAHIAMPTLGLDFKPHLSAQMRFDGEALSREALDSLAYTSDLVLIDPPAAQGGMNEEQANAYLLNRIYFDVRLTTPPREVLMQLPLLVGLMIDPALEEQTLTWDRGQLTLNGETVM</sequence>
<dbReference type="Proteomes" id="UP001319846">
    <property type="component" value="Unassembled WGS sequence"/>
</dbReference>